<dbReference type="SUPFAM" id="SSF46689">
    <property type="entry name" value="Homeodomain-like"/>
    <property type="match status" value="1"/>
</dbReference>
<evidence type="ECO:0000256" key="5">
    <source>
        <dbReference type="ARBA" id="ARBA00023163"/>
    </source>
</evidence>
<dbReference type="SUPFAM" id="SSF55785">
    <property type="entry name" value="PYP-like sensor domain (PAS domain)"/>
    <property type="match status" value="1"/>
</dbReference>
<dbReference type="InterPro" id="IPR003593">
    <property type="entry name" value="AAA+_ATPase"/>
</dbReference>
<dbReference type="PRINTS" id="PR01590">
    <property type="entry name" value="HTHFIS"/>
</dbReference>
<evidence type="ECO:0000313" key="8">
    <source>
        <dbReference type="EMBL" id="QSO46981.1"/>
    </source>
</evidence>
<name>A0A9X7Z721_9BACL</name>
<dbReference type="InterPro" id="IPR009057">
    <property type="entry name" value="Homeodomain-like_sf"/>
</dbReference>
<dbReference type="InterPro" id="IPR027417">
    <property type="entry name" value="P-loop_NTPase"/>
</dbReference>
<dbReference type="Gene3D" id="1.10.10.60">
    <property type="entry name" value="Homeodomain-like"/>
    <property type="match status" value="1"/>
</dbReference>
<feature type="domain" description="Sigma-54 factor interaction" evidence="6">
    <location>
        <begin position="152"/>
        <end position="380"/>
    </location>
</feature>
<proteinExistence type="predicted"/>
<dbReference type="InterPro" id="IPR002197">
    <property type="entry name" value="HTH_Fis"/>
</dbReference>
<dbReference type="Proteomes" id="UP000663505">
    <property type="component" value="Chromosome"/>
</dbReference>
<dbReference type="PROSITE" id="PS50045">
    <property type="entry name" value="SIGMA54_INTERACT_4"/>
    <property type="match status" value="1"/>
</dbReference>
<dbReference type="KEGG" id="afx:JZ786_21610"/>
<dbReference type="InterPro" id="IPR058031">
    <property type="entry name" value="AAA_lid_NorR"/>
</dbReference>
<evidence type="ECO:0000256" key="3">
    <source>
        <dbReference type="ARBA" id="ARBA00023015"/>
    </source>
</evidence>
<organism evidence="8 9">
    <name type="scientific">Alicyclobacillus mengziensis</name>
    <dbReference type="NCBI Taxonomy" id="2931921"/>
    <lineage>
        <taxon>Bacteria</taxon>
        <taxon>Bacillati</taxon>
        <taxon>Bacillota</taxon>
        <taxon>Bacilli</taxon>
        <taxon>Bacillales</taxon>
        <taxon>Alicyclobacillaceae</taxon>
        <taxon>Alicyclobacillus</taxon>
    </lineage>
</organism>
<keyword evidence="2" id="KW-0067">ATP-binding</keyword>
<dbReference type="EMBL" id="CP071182">
    <property type="protein sequence ID" value="QSO46981.1"/>
    <property type="molecule type" value="Genomic_DNA"/>
</dbReference>
<keyword evidence="4" id="KW-0238">DNA-binding</keyword>
<dbReference type="InterPro" id="IPR025943">
    <property type="entry name" value="Sigma_54_int_dom_ATP-bd_2"/>
</dbReference>
<dbReference type="InterPro" id="IPR025662">
    <property type="entry name" value="Sigma_54_int_dom_ATP-bd_1"/>
</dbReference>
<dbReference type="SUPFAM" id="SSF52540">
    <property type="entry name" value="P-loop containing nucleoside triphosphate hydrolases"/>
    <property type="match status" value="1"/>
</dbReference>
<dbReference type="InterPro" id="IPR025944">
    <property type="entry name" value="Sigma_54_int_dom_CS"/>
</dbReference>
<dbReference type="FunFam" id="3.40.50.300:FF:000006">
    <property type="entry name" value="DNA-binding transcriptional regulator NtrC"/>
    <property type="match status" value="1"/>
</dbReference>
<reference evidence="8 9" key="1">
    <citation type="submission" date="2021-02" db="EMBL/GenBank/DDBJ databases">
        <title>Alicyclobacillus curvatus sp. nov. and Alicyclobacillus mengziensis sp. nov., two acidophilic bacteria isolated from acid mine drainage.</title>
        <authorList>
            <person name="Huang Y."/>
        </authorList>
    </citation>
    <scope>NUCLEOTIDE SEQUENCE [LARGE SCALE GENOMIC DNA]</scope>
    <source>
        <strain evidence="8 9">S30H14</strain>
    </source>
</reference>
<dbReference type="PROSITE" id="PS50112">
    <property type="entry name" value="PAS"/>
    <property type="match status" value="1"/>
</dbReference>
<evidence type="ECO:0000256" key="1">
    <source>
        <dbReference type="ARBA" id="ARBA00022741"/>
    </source>
</evidence>
<evidence type="ECO:0000256" key="2">
    <source>
        <dbReference type="ARBA" id="ARBA00022840"/>
    </source>
</evidence>
<accession>A0A9X7Z721</accession>
<dbReference type="Pfam" id="PF08448">
    <property type="entry name" value="PAS_4"/>
    <property type="match status" value="1"/>
</dbReference>
<dbReference type="PROSITE" id="PS00688">
    <property type="entry name" value="SIGMA54_INTERACT_3"/>
    <property type="match status" value="1"/>
</dbReference>
<dbReference type="InterPro" id="IPR002078">
    <property type="entry name" value="Sigma_54_int"/>
</dbReference>
<dbReference type="CDD" id="cd00009">
    <property type="entry name" value="AAA"/>
    <property type="match status" value="1"/>
</dbReference>
<evidence type="ECO:0000256" key="4">
    <source>
        <dbReference type="ARBA" id="ARBA00023125"/>
    </source>
</evidence>
<sequence length="512" mass="57927">MKTTPPRKFASPQHIEGFWNTVHTFILGHIDEGIHLIDASGITQVYNRKMAELEAMNPKDVLGRLISDVFRFSENEDSTLLRALRERKAVQNIRQTYFNNRGRAITTVNDTFPLIVDGELLGAVEIARDVTNMEQVLQSSLHRPLQFTFERIIGQDPHFLEVVEHARRTARTMSSVLIVGETGTGKELIAQSIHQAGPHANGPFISQNCAALPESLIEGLLFGTVRGAFTGAIDRPGLIEQADGGTLLLDELNALSPILQAKLLRVLQDRLVRRVGATKDRPVTVRVLATINEDPIDAIAANRLRKDLYYRLGVVTLFLPPLRERRTDIPILVDHFVQKYNQLFHLNIDGIDAELLQKFLAYSWPGNVRELEHAIEGAVNLMDEGSIISENVLPFHIRRRLPHSNSASGNRLKRQERDGVQRLSPEDMPRVAEAEFTGNRDQTEVPDAVNQTVRQLARDDIRTNLHTQVELYERTYIREVLARCNGNISQAARELGMSRQNLQYRLRKLDLR</sequence>
<dbReference type="InterPro" id="IPR035965">
    <property type="entry name" value="PAS-like_dom_sf"/>
</dbReference>
<dbReference type="InterPro" id="IPR000014">
    <property type="entry name" value="PAS"/>
</dbReference>
<dbReference type="GO" id="GO:0006355">
    <property type="term" value="P:regulation of DNA-templated transcription"/>
    <property type="evidence" value="ECO:0007669"/>
    <property type="project" value="InterPro"/>
</dbReference>
<dbReference type="Pfam" id="PF25601">
    <property type="entry name" value="AAA_lid_14"/>
    <property type="match status" value="1"/>
</dbReference>
<dbReference type="AlphaFoldDB" id="A0A9X7Z721"/>
<feature type="domain" description="PAS" evidence="7">
    <location>
        <begin position="26"/>
        <end position="93"/>
    </location>
</feature>
<keyword evidence="5" id="KW-0804">Transcription</keyword>
<dbReference type="PANTHER" id="PTHR32071:SF74">
    <property type="entry name" value="TRANSCRIPTIONAL ACTIVATOR ROCR"/>
    <property type="match status" value="1"/>
</dbReference>
<dbReference type="GO" id="GO:0043565">
    <property type="term" value="F:sequence-specific DNA binding"/>
    <property type="evidence" value="ECO:0007669"/>
    <property type="project" value="InterPro"/>
</dbReference>
<gene>
    <name evidence="8" type="ORF">JZ786_21610</name>
</gene>
<dbReference type="Gene3D" id="3.30.450.20">
    <property type="entry name" value="PAS domain"/>
    <property type="match status" value="1"/>
</dbReference>
<evidence type="ECO:0000259" key="6">
    <source>
        <dbReference type="PROSITE" id="PS50045"/>
    </source>
</evidence>
<dbReference type="PROSITE" id="PS00675">
    <property type="entry name" value="SIGMA54_INTERACT_1"/>
    <property type="match status" value="1"/>
</dbReference>
<dbReference type="InterPro" id="IPR013656">
    <property type="entry name" value="PAS_4"/>
</dbReference>
<keyword evidence="9" id="KW-1185">Reference proteome</keyword>
<dbReference type="GO" id="GO:0005524">
    <property type="term" value="F:ATP binding"/>
    <property type="evidence" value="ECO:0007669"/>
    <property type="project" value="UniProtKB-KW"/>
</dbReference>
<protein>
    <submittedName>
        <fullName evidence="8">Sigma 54-interacting transcriptional regulator</fullName>
    </submittedName>
</protein>
<keyword evidence="3" id="KW-0805">Transcription regulation</keyword>
<evidence type="ECO:0000313" key="9">
    <source>
        <dbReference type="Proteomes" id="UP000663505"/>
    </source>
</evidence>
<dbReference type="Pfam" id="PF00158">
    <property type="entry name" value="Sigma54_activat"/>
    <property type="match status" value="1"/>
</dbReference>
<dbReference type="Pfam" id="PF02954">
    <property type="entry name" value="HTH_8"/>
    <property type="match status" value="1"/>
</dbReference>
<dbReference type="Gene3D" id="3.40.50.300">
    <property type="entry name" value="P-loop containing nucleotide triphosphate hydrolases"/>
    <property type="match status" value="1"/>
</dbReference>
<evidence type="ECO:0000259" key="7">
    <source>
        <dbReference type="PROSITE" id="PS50112"/>
    </source>
</evidence>
<dbReference type="PANTHER" id="PTHR32071">
    <property type="entry name" value="TRANSCRIPTIONAL REGULATORY PROTEIN"/>
    <property type="match status" value="1"/>
</dbReference>
<dbReference type="PROSITE" id="PS00676">
    <property type="entry name" value="SIGMA54_INTERACT_2"/>
    <property type="match status" value="1"/>
</dbReference>
<keyword evidence="1" id="KW-0547">Nucleotide-binding</keyword>
<dbReference type="NCBIfam" id="TIGR00229">
    <property type="entry name" value="sensory_box"/>
    <property type="match status" value="1"/>
</dbReference>
<dbReference type="Gene3D" id="1.10.8.60">
    <property type="match status" value="1"/>
</dbReference>
<dbReference type="SMART" id="SM00382">
    <property type="entry name" value="AAA"/>
    <property type="match status" value="1"/>
</dbReference>
<dbReference type="RefSeq" id="WP_206656342.1">
    <property type="nucleotide sequence ID" value="NZ_CP071182.1"/>
</dbReference>